<evidence type="ECO:0000256" key="8">
    <source>
        <dbReference type="ARBA" id="ARBA00023214"/>
    </source>
</evidence>
<feature type="transmembrane region" description="Helical" evidence="10">
    <location>
        <begin position="364"/>
        <end position="384"/>
    </location>
</feature>
<dbReference type="Proteomes" id="UP000625631">
    <property type="component" value="Unassembled WGS sequence"/>
</dbReference>
<dbReference type="SUPFAM" id="SSF81340">
    <property type="entry name" value="Clc chloride channel"/>
    <property type="match status" value="1"/>
</dbReference>
<reference evidence="11 12" key="1">
    <citation type="submission" date="2020-12" db="EMBL/GenBank/DDBJ databases">
        <title>Hymenobacter sp.</title>
        <authorList>
            <person name="Kim M.K."/>
        </authorList>
    </citation>
    <scope>NUCLEOTIDE SEQUENCE [LARGE SCALE GENOMIC DNA]</scope>
    <source>
        <strain evidence="11 12">BT442</strain>
    </source>
</reference>
<dbReference type="Gene3D" id="1.10.3080.10">
    <property type="entry name" value="Clc chloride channel"/>
    <property type="match status" value="1"/>
</dbReference>
<feature type="transmembrane region" description="Helical" evidence="10">
    <location>
        <begin position="138"/>
        <end position="160"/>
    </location>
</feature>
<keyword evidence="5" id="KW-0406">Ion transport</keyword>
<dbReference type="PANTHER" id="PTHR43427">
    <property type="entry name" value="CHLORIDE CHANNEL PROTEIN CLC-E"/>
    <property type="match status" value="1"/>
</dbReference>
<feature type="transmembrane region" description="Helical" evidence="10">
    <location>
        <begin position="46"/>
        <end position="67"/>
    </location>
</feature>
<keyword evidence="8" id="KW-0868">Chloride</keyword>
<feature type="transmembrane region" description="Helical" evidence="10">
    <location>
        <begin position="264"/>
        <end position="288"/>
    </location>
</feature>
<proteinExistence type="predicted"/>
<keyword evidence="12" id="KW-1185">Reference proteome</keyword>
<keyword evidence="4 10" id="KW-1133">Transmembrane helix</keyword>
<evidence type="ECO:0000256" key="5">
    <source>
        <dbReference type="ARBA" id="ARBA00023065"/>
    </source>
</evidence>
<evidence type="ECO:0000313" key="12">
    <source>
        <dbReference type="Proteomes" id="UP000625631"/>
    </source>
</evidence>
<evidence type="ECO:0000256" key="6">
    <source>
        <dbReference type="ARBA" id="ARBA00023136"/>
    </source>
</evidence>
<gene>
    <name evidence="11" type="ORF">I7X13_09405</name>
</gene>
<evidence type="ECO:0000256" key="10">
    <source>
        <dbReference type="SAM" id="Phobius"/>
    </source>
</evidence>
<evidence type="ECO:0000256" key="4">
    <source>
        <dbReference type="ARBA" id="ARBA00022989"/>
    </source>
</evidence>
<dbReference type="InterPro" id="IPR050368">
    <property type="entry name" value="ClC-type_chloride_channel"/>
</dbReference>
<feature type="transmembrane region" description="Helical" evidence="10">
    <location>
        <begin position="192"/>
        <end position="216"/>
    </location>
</feature>
<evidence type="ECO:0000313" key="11">
    <source>
        <dbReference type="EMBL" id="MBH8558262.1"/>
    </source>
</evidence>
<dbReference type="CDD" id="cd01034">
    <property type="entry name" value="EriC_like"/>
    <property type="match status" value="1"/>
</dbReference>
<keyword evidence="3 10" id="KW-0812">Transmembrane</keyword>
<evidence type="ECO:0000256" key="9">
    <source>
        <dbReference type="ARBA" id="ARBA00023303"/>
    </source>
</evidence>
<keyword evidence="2" id="KW-0813">Transport</keyword>
<feature type="transmembrane region" description="Helical" evidence="10">
    <location>
        <begin position="300"/>
        <end position="321"/>
    </location>
</feature>
<dbReference type="Pfam" id="PF00654">
    <property type="entry name" value="Voltage_CLC"/>
    <property type="match status" value="1"/>
</dbReference>
<dbReference type="PRINTS" id="PR00762">
    <property type="entry name" value="CLCHANNEL"/>
</dbReference>
<comment type="subcellular location">
    <subcellularLocation>
        <location evidence="1">Membrane</location>
        <topology evidence="1">Multi-pass membrane protein</topology>
    </subcellularLocation>
</comment>
<feature type="transmembrane region" description="Helical" evidence="10">
    <location>
        <begin position="87"/>
        <end position="104"/>
    </location>
</feature>
<dbReference type="PANTHER" id="PTHR43427:SF6">
    <property type="entry name" value="CHLORIDE CHANNEL PROTEIN CLC-E"/>
    <property type="match status" value="1"/>
</dbReference>
<evidence type="ECO:0000256" key="3">
    <source>
        <dbReference type="ARBA" id="ARBA00022692"/>
    </source>
</evidence>
<evidence type="ECO:0000256" key="7">
    <source>
        <dbReference type="ARBA" id="ARBA00023173"/>
    </source>
</evidence>
<dbReference type="InterPro" id="IPR014743">
    <property type="entry name" value="Cl-channel_core"/>
</dbReference>
<accession>A0ABS0Q6G7</accession>
<dbReference type="EMBL" id="JAEDAE010000003">
    <property type="protein sequence ID" value="MBH8558262.1"/>
    <property type="molecule type" value="Genomic_DNA"/>
</dbReference>
<evidence type="ECO:0000256" key="2">
    <source>
        <dbReference type="ARBA" id="ARBA00022448"/>
    </source>
</evidence>
<feature type="transmembrane region" description="Helical" evidence="10">
    <location>
        <begin position="228"/>
        <end position="252"/>
    </location>
</feature>
<feature type="transmembrane region" description="Helical" evidence="10">
    <location>
        <begin position="396"/>
        <end position="421"/>
    </location>
</feature>
<keyword evidence="7" id="KW-0869">Chloride channel</keyword>
<name>A0ABS0Q6G7_9BACT</name>
<protein>
    <submittedName>
        <fullName evidence="11">Chloride channel protein</fullName>
    </submittedName>
</protein>
<evidence type="ECO:0000256" key="1">
    <source>
        <dbReference type="ARBA" id="ARBA00004141"/>
    </source>
</evidence>
<dbReference type="InterPro" id="IPR001807">
    <property type="entry name" value="ClC"/>
</dbReference>
<sequence length="479" mass="51699">MDQAGPLPAYHPPLPVPEASSLYQRILTWLDQRIIRRLYTERVRKLILQSLPFWLASFLVGLMAVGYEKLFVWAEQLSFSWLRQQPLLAFGLTPLAFLLAWWVVQRWAPAARGSGIPQVMAGIELSNPIHHTRTVHLLGLRVAIVKVLSSVVLLLGGGVIGREGPTIQISAAIFRAINRLQPASWPQLSRQIALVTGGAAGLAAAFNTPLGGIVFVVEELTQIHLSRFRMAVFTAVIIAGLTAQQFLGPYLYLGYPKITSPGGWFTATIMLVAVLCGLAGAVFAKTLLWLGNFRKRFVSLPAQAGWVLGCGLLLAALAYAVGADGVGTGKPIINRLLFQNDGLTAWYLFPARFVGMALSYSSGGAGGVFATSLSAGALLGDGIGRVLGVAVPDRNLLILVSMVGFLTGVVRSPFTAAILVLEMTDRHGAIFQLLLGGLLAQGIAAVVDRHSLYEHLKTGFIRETLDQRREPATSLFYEI</sequence>
<keyword evidence="9" id="KW-0407">Ion channel</keyword>
<feature type="transmembrane region" description="Helical" evidence="10">
    <location>
        <begin position="427"/>
        <end position="447"/>
    </location>
</feature>
<comment type="caution">
    <text evidence="11">The sequence shown here is derived from an EMBL/GenBank/DDBJ whole genome shotgun (WGS) entry which is preliminary data.</text>
</comment>
<keyword evidence="6 10" id="KW-0472">Membrane</keyword>
<organism evidence="11 12">
    <name type="scientific">Hymenobacter negativus</name>
    <dbReference type="NCBI Taxonomy" id="2795026"/>
    <lineage>
        <taxon>Bacteria</taxon>
        <taxon>Pseudomonadati</taxon>
        <taxon>Bacteroidota</taxon>
        <taxon>Cytophagia</taxon>
        <taxon>Cytophagales</taxon>
        <taxon>Hymenobacteraceae</taxon>
        <taxon>Hymenobacter</taxon>
    </lineage>
</organism>